<feature type="non-terminal residue" evidence="1">
    <location>
        <position position="112"/>
    </location>
</feature>
<protein>
    <submittedName>
        <fullName evidence="1">13886_t:CDS:1</fullName>
    </submittedName>
</protein>
<gene>
    <name evidence="1" type="ORF">RPERSI_LOCUS30438</name>
</gene>
<sequence length="112" mass="13070">RGHDENSDETQIHHSSHQPGGLKGTRSVSTGKLTVMACHNRPDSKQMHYKGTQKAWSDAKSTDLKDWKFGPHYMTDFNEIMCWFFEMLHEDFAEKLEKFNFKPADESELEKH</sequence>
<evidence type="ECO:0000313" key="1">
    <source>
        <dbReference type="EMBL" id="CAG8837799.1"/>
    </source>
</evidence>
<dbReference type="Proteomes" id="UP000789920">
    <property type="component" value="Unassembled WGS sequence"/>
</dbReference>
<dbReference type="EMBL" id="CAJVQC010118679">
    <property type="protein sequence ID" value="CAG8837799.1"/>
    <property type="molecule type" value="Genomic_DNA"/>
</dbReference>
<evidence type="ECO:0000313" key="2">
    <source>
        <dbReference type="Proteomes" id="UP000789920"/>
    </source>
</evidence>
<reference evidence="1" key="1">
    <citation type="submission" date="2021-06" db="EMBL/GenBank/DDBJ databases">
        <authorList>
            <person name="Kallberg Y."/>
            <person name="Tangrot J."/>
            <person name="Rosling A."/>
        </authorList>
    </citation>
    <scope>NUCLEOTIDE SEQUENCE</scope>
    <source>
        <strain evidence="1">MA461A</strain>
    </source>
</reference>
<keyword evidence="2" id="KW-1185">Reference proteome</keyword>
<feature type="non-terminal residue" evidence="1">
    <location>
        <position position="1"/>
    </location>
</feature>
<proteinExistence type="predicted"/>
<comment type="caution">
    <text evidence="1">The sequence shown here is derived from an EMBL/GenBank/DDBJ whole genome shotgun (WGS) entry which is preliminary data.</text>
</comment>
<accession>A0ACA9SGE0</accession>
<organism evidence="1 2">
    <name type="scientific">Racocetra persica</name>
    <dbReference type="NCBI Taxonomy" id="160502"/>
    <lineage>
        <taxon>Eukaryota</taxon>
        <taxon>Fungi</taxon>
        <taxon>Fungi incertae sedis</taxon>
        <taxon>Mucoromycota</taxon>
        <taxon>Glomeromycotina</taxon>
        <taxon>Glomeromycetes</taxon>
        <taxon>Diversisporales</taxon>
        <taxon>Gigasporaceae</taxon>
        <taxon>Racocetra</taxon>
    </lineage>
</organism>
<name>A0ACA9SGE0_9GLOM</name>